<dbReference type="GO" id="GO:0045493">
    <property type="term" value="P:xylan catabolic process"/>
    <property type="evidence" value="ECO:0007669"/>
    <property type="project" value="UniProtKB-UniRule"/>
</dbReference>
<evidence type="ECO:0000256" key="6">
    <source>
        <dbReference type="ARBA" id="ARBA00023180"/>
    </source>
</evidence>
<dbReference type="Gene3D" id="3.40.50.1820">
    <property type="entry name" value="alpha/beta hydrolase"/>
    <property type="match status" value="1"/>
</dbReference>
<keyword evidence="3 9" id="KW-0964">Secreted</keyword>
<feature type="signal peptide" evidence="9">
    <location>
        <begin position="1"/>
        <end position="24"/>
    </location>
</feature>
<evidence type="ECO:0000256" key="7">
    <source>
        <dbReference type="ARBA" id="ARBA00023277"/>
    </source>
</evidence>
<accession>A0A167NUA7</accession>
<proteinExistence type="inferred from homology"/>
<dbReference type="Proteomes" id="UP000076874">
    <property type="component" value="Unassembled WGS sequence"/>
</dbReference>
<evidence type="ECO:0000256" key="9">
    <source>
        <dbReference type="RuleBase" id="RU367147"/>
    </source>
</evidence>
<evidence type="ECO:0000256" key="1">
    <source>
        <dbReference type="ARBA" id="ARBA00004613"/>
    </source>
</evidence>
<evidence type="ECO:0000256" key="2">
    <source>
        <dbReference type="ARBA" id="ARBA00022487"/>
    </source>
</evidence>
<dbReference type="NCBIfam" id="TIGR01840">
    <property type="entry name" value="esterase_phb"/>
    <property type="match status" value="1"/>
</dbReference>
<comment type="similarity">
    <text evidence="9">Belongs to the carbohydrate esterase 1 (CE1) family.</text>
</comment>
<evidence type="ECO:0000256" key="5">
    <source>
        <dbReference type="ARBA" id="ARBA00022801"/>
    </source>
</evidence>
<evidence type="ECO:0000313" key="10">
    <source>
        <dbReference type="EMBL" id="OAA55938.1"/>
    </source>
</evidence>
<keyword evidence="6" id="KW-0325">Glycoprotein</keyword>
<dbReference type="InterPro" id="IPR029058">
    <property type="entry name" value="AB_hydrolase_fold"/>
</dbReference>
<keyword evidence="11" id="KW-1185">Reference proteome</keyword>
<comment type="subcellular location">
    <subcellularLocation>
        <location evidence="1 9">Secreted</location>
    </subcellularLocation>
</comment>
<dbReference type="InterPro" id="IPR050955">
    <property type="entry name" value="Plant_Biomass_Hydrol_Est"/>
</dbReference>
<keyword evidence="4 9" id="KW-0732">Signal</keyword>
<feature type="chain" id="PRO_5029038515" description="Carboxylic ester hydrolase" evidence="9">
    <location>
        <begin position="25"/>
        <end position="298"/>
    </location>
</feature>
<dbReference type="AlphaFoldDB" id="A0A167NUA7"/>
<organism evidence="10 11">
    <name type="scientific">Niveomyces insectorum RCEF 264</name>
    <dbReference type="NCBI Taxonomy" id="1081102"/>
    <lineage>
        <taxon>Eukaryota</taxon>
        <taxon>Fungi</taxon>
        <taxon>Dikarya</taxon>
        <taxon>Ascomycota</taxon>
        <taxon>Pezizomycotina</taxon>
        <taxon>Sordariomycetes</taxon>
        <taxon>Hypocreomycetidae</taxon>
        <taxon>Hypocreales</taxon>
        <taxon>Cordycipitaceae</taxon>
        <taxon>Niveomyces</taxon>
    </lineage>
</organism>
<evidence type="ECO:0000313" key="11">
    <source>
        <dbReference type="Proteomes" id="UP000076874"/>
    </source>
</evidence>
<dbReference type="GO" id="GO:0005576">
    <property type="term" value="C:extracellular region"/>
    <property type="evidence" value="ECO:0007669"/>
    <property type="project" value="UniProtKB-SubCell"/>
</dbReference>
<gene>
    <name evidence="10" type="ORF">SPI_08145</name>
</gene>
<comment type="function">
    <text evidence="9">Esterase involved in the hydrolysis of xylan, a major structural heterogeneous polysaccharide found in plant biomass representing the second most abundant polysaccharide in the biosphere, after cellulose.</text>
</comment>
<keyword evidence="8 9" id="KW-0624">Polysaccharide degradation</keyword>
<dbReference type="EC" id="3.1.1.-" evidence="9"/>
<keyword evidence="7 9" id="KW-0119">Carbohydrate metabolism</keyword>
<dbReference type="Pfam" id="PF10503">
    <property type="entry name" value="Esterase_PHB"/>
    <property type="match status" value="1"/>
</dbReference>
<evidence type="ECO:0000256" key="4">
    <source>
        <dbReference type="ARBA" id="ARBA00022729"/>
    </source>
</evidence>
<keyword evidence="2 9" id="KW-0719">Serine esterase</keyword>
<sequence>MRLFRGATWRWTAALAMYLAGAHAGLISVANFGDNPTQLQMAIYVPTTVATKPAVILALHTCGGTGQQYVQMSGYTALADAKGFLVIYPTTTHDNHCWDVASNKSLTHEGGGDSQTLANMVRYTLSTYDADPARVFVTGSSSGCMMTNVMMAVYPDLFAAATCYSGVAAGCLAGSPGASPTTADPACASGKVVKTGAAWAAQVRAMFPGWTSNRYPRLATWHGHADTFVSYLNLAEEIKEWSTLLNVTYTKNVTATPQAGYTQMVYGDGTQLLAYSAEGVGHTVPVHPSEDLKWFGIE</sequence>
<protein>
    <recommendedName>
        <fullName evidence="9">Carboxylic ester hydrolase</fullName>
        <ecNumber evidence="9">3.1.1.-</ecNumber>
    </recommendedName>
</protein>
<name>A0A167NUA7_9HYPO</name>
<evidence type="ECO:0000256" key="8">
    <source>
        <dbReference type="ARBA" id="ARBA00023326"/>
    </source>
</evidence>
<comment type="caution">
    <text evidence="10">The sequence shown here is derived from an EMBL/GenBank/DDBJ whole genome shotgun (WGS) entry which is preliminary data.</text>
</comment>
<reference evidence="10 11" key="1">
    <citation type="journal article" date="2016" name="Genome Biol. Evol.">
        <title>Divergent and convergent evolution of fungal pathogenicity.</title>
        <authorList>
            <person name="Shang Y."/>
            <person name="Xiao G."/>
            <person name="Zheng P."/>
            <person name="Cen K."/>
            <person name="Zhan S."/>
            <person name="Wang C."/>
        </authorList>
    </citation>
    <scope>NUCLEOTIDE SEQUENCE [LARGE SCALE GENOMIC DNA]</scope>
    <source>
        <strain evidence="10 11">RCEF 264</strain>
    </source>
</reference>
<dbReference type="GO" id="GO:0052689">
    <property type="term" value="F:carboxylic ester hydrolase activity"/>
    <property type="evidence" value="ECO:0007669"/>
    <property type="project" value="UniProtKB-KW"/>
</dbReference>
<evidence type="ECO:0000256" key="3">
    <source>
        <dbReference type="ARBA" id="ARBA00022525"/>
    </source>
</evidence>
<dbReference type="PANTHER" id="PTHR43037:SF3">
    <property type="entry name" value="FERULOYL ESTERASE B"/>
    <property type="match status" value="1"/>
</dbReference>
<keyword evidence="5 9" id="KW-0378">Hydrolase</keyword>
<dbReference type="PANTHER" id="PTHR43037">
    <property type="entry name" value="UNNAMED PRODUCT-RELATED"/>
    <property type="match status" value="1"/>
</dbReference>
<dbReference type="SUPFAM" id="SSF53474">
    <property type="entry name" value="alpha/beta-Hydrolases"/>
    <property type="match status" value="2"/>
</dbReference>
<dbReference type="InterPro" id="IPR010126">
    <property type="entry name" value="Esterase_phb"/>
</dbReference>
<dbReference type="EMBL" id="AZHD01000018">
    <property type="protein sequence ID" value="OAA55938.1"/>
    <property type="molecule type" value="Genomic_DNA"/>
</dbReference>
<dbReference type="OrthoDB" id="2425929at2759"/>
<dbReference type="STRING" id="1081102.A0A167NUA7"/>